<sequence length="47" mass="4952">MRTATVSPEAAVSAATVQIAGGQLPFRHGLYGMLEWRPAQLPVETAA</sequence>
<reference evidence="1 2" key="1">
    <citation type="submission" date="2020-06" db="EMBL/GenBank/DDBJ databases">
        <title>Genome mining for natural products.</title>
        <authorList>
            <person name="Zhang B."/>
            <person name="Shi J."/>
            <person name="Ge H."/>
        </authorList>
    </citation>
    <scope>NUCLEOTIDE SEQUENCE [LARGE SCALE GENOMIC DNA]</scope>
    <source>
        <strain evidence="1 2">NA02069</strain>
    </source>
</reference>
<name>A0A7H8T1K2_STRCX</name>
<protein>
    <submittedName>
        <fullName evidence="1">Uncharacterized protein</fullName>
    </submittedName>
</protein>
<dbReference type="AlphaFoldDB" id="A0A7H8T1K2"/>
<dbReference type="EMBL" id="CP056041">
    <property type="protein sequence ID" value="QKZ17389.1"/>
    <property type="molecule type" value="Genomic_DNA"/>
</dbReference>
<keyword evidence="2" id="KW-1185">Reference proteome</keyword>
<organism evidence="1 2">
    <name type="scientific">Streptomyces chartreusis</name>
    <dbReference type="NCBI Taxonomy" id="1969"/>
    <lineage>
        <taxon>Bacteria</taxon>
        <taxon>Bacillati</taxon>
        <taxon>Actinomycetota</taxon>
        <taxon>Actinomycetes</taxon>
        <taxon>Kitasatosporales</taxon>
        <taxon>Streptomycetaceae</taxon>
        <taxon>Streptomyces</taxon>
    </lineage>
</organism>
<evidence type="ECO:0000313" key="2">
    <source>
        <dbReference type="Proteomes" id="UP000509418"/>
    </source>
</evidence>
<evidence type="ECO:0000313" key="1">
    <source>
        <dbReference type="EMBL" id="QKZ17389.1"/>
    </source>
</evidence>
<proteinExistence type="predicted"/>
<dbReference type="RefSeq" id="WP_176574716.1">
    <property type="nucleotide sequence ID" value="NZ_CBDRGH010000024.1"/>
</dbReference>
<accession>A0A7H8T1K2</accession>
<dbReference type="Proteomes" id="UP000509418">
    <property type="component" value="Chromosome"/>
</dbReference>
<gene>
    <name evidence="1" type="ORF">HUT05_08520</name>
</gene>